<name>A0A1B6KL17_9HEMI</name>
<feature type="non-terminal residue" evidence="2">
    <location>
        <position position="466"/>
    </location>
</feature>
<sequence>IRNRARSAINSVEIADMIFDIVDENGVSVSTVKNNKLFSFEQLNTPLGVSQFMELDNVTEQVNSTKFNSGIVSETEGILRATHSSDSGNATPTHIYSMIDREISTEGYHFIAIGSYDLNTTKNTSKTANHSLVNSTNISGDIATVSSINSDGKTSGGLTMDSNENRYGTTPYPPAESTKLYQSNSVSNKNLFVTENTQNIYNTSSTQKNTIMDILGSQIDSKDNFVLNVSGENYVDKCDCSKCNSKIIFPPLLNVVKENNVTPTVESIKSEYPMMNTERDHLNRTSYKKNKIIGKCNSTVLNNISQPSEFEKPSQNCSENVTKVEQSTEKLSLKFRANHSSNRGTTSEYTGNSSGNNQPPIHYSKFPKSSPLISNRNAVALKGSQKMVPFNKENLKITITKSKQQHENNNVAKDLKLHNNGEITTYIDVSTDKHNNISISNQNTNVNKTSLLSRVSSFFDKEIKLK</sequence>
<evidence type="ECO:0000313" key="2">
    <source>
        <dbReference type="EMBL" id="JAT11864.1"/>
    </source>
</evidence>
<proteinExistence type="predicted"/>
<gene>
    <name evidence="2" type="ORF">g.12920</name>
</gene>
<accession>A0A1B6KL17</accession>
<feature type="non-terminal residue" evidence="2">
    <location>
        <position position="1"/>
    </location>
</feature>
<feature type="region of interest" description="Disordered" evidence="1">
    <location>
        <begin position="335"/>
        <end position="362"/>
    </location>
</feature>
<evidence type="ECO:0000256" key="1">
    <source>
        <dbReference type="SAM" id="MobiDB-lite"/>
    </source>
</evidence>
<dbReference type="EMBL" id="GEBQ01028113">
    <property type="protein sequence ID" value="JAT11864.1"/>
    <property type="molecule type" value="Transcribed_RNA"/>
</dbReference>
<organism evidence="2">
    <name type="scientific">Graphocephala atropunctata</name>
    <dbReference type="NCBI Taxonomy" id="36148"/>
    <lineage>
        <taxon>Eukaryota</taxon>
        <taxon>Metazoa</taxon>
        <taxon>Ecdysozoa</taxon>
        <taxon>Arthropoda</taxon>
        <taxon>Hexapoda</taxon>
        <taxon>Insecta</taxon>
        <taxon>Pterygota</taxon>
        <taxon>Neoptera</taxon>
        <taxon>Paraneoptera</taxon>
        <taxon>Hemiptera</taxon>
        <taxon>Auchenorrhyncha</taxon>
        <taxon>Membracoidea</taxon>
        <taxon>Cicadellidae</taxon>
        <taxon>Cicadellinae</taxon>
        <taxon>Cicadellini</taxon>
        <taxon>Graphocephala</taxon>
    </lineage>
</organism>
<reference evidence="2" key="1">
    <citation type="submission" date="2015-11" db="EMBL/GenBank/DDBJ databases">
        <title>De novo transcriptome assembly of four potential Pierce s Disease insect vectors from Arizona vineyards.</title>
        <authorList>
            <person name="Tassone E.E."/>
        </authorList>
    </citation>
    <scope>NUCLEOTIDE SEQUENCE</scope>
</reference>
<protein>
    <submittedName>
        <fullName evidence="2">Uncharacterized protein</fullName>
    </submittedName>
</protein>
<dbReference type="AlphaFoldDB" id="A0A1B6KL17"/>
<feature type="compositionally biased region" description="Polar residues" evidence="1">
    <location>
        <begin position="338"/>
        <end position="359"/>
    </location>
</feature>